<dbReference type="GO" id="GO:0003899">
    <property type="term" value="F:DNA-directed RNA polymerase activity"/>
    <property type="evidence" value="ECO:0007669"/>
    <property type="project" value="UniProtKB-EC"/>
</dbReference>
<dbReference type="GO" id="GO:0003677">
    <property type="term" value="F:DNA binding"/>
    <property type="evidence" value="ECO:0007669"/>
    <property type="project" value="InterPro"/>
</dbReference>
<dbReference type="eggNOG" id="COG1595">
    <property type="taxonomic scope" value="Bacteria"/>
</dbReference>
<dbReference type="InterPro" id="IPR013325">
    <property type="entry name" value="RNA_pol_sigma_r2"/>
</dbReference>
<dbReference type="AlphaFoldDB" id="D1PZC2"/>
<dbReference type="OrthoDB" id="9782991at2"/>
<dbReference type="HOGENOM" id="CLU_047691_4_0_10"/>
<evidence type="ECO:0000256" key="4">
    <source>
        <dbReference type="ARBA" id="ARBA00023163"/>
    </source>
</evidence>
<dbReference type="Gene3D" id="1.10.10.10">
    <property type="entry name" value="Winged helix-like DNA-binding domain superfamily/Winged helix DNA-binding domain"/>
    <property type="match status" value="1"/>
</dbReference>
<dbReference type="PANTHER" id="PTHR43133:SF46">
    <property type="entry name" value="RNA POLYMERASE SIGMA-70 FACTOR ECF SUBFAMILY"/>
    <property type="match status" value="1"/>
</dbReference>
<reference evidence="6 7" key="1">
    <citation type="submission" date="2009-10" db="EMBL/GenBank/DDBJ databases">
        <authorList>
            <person name="Qin X."/>
            <person name="Bachman B."/>
            <person name="Battles P."/>
            <person name="Bell A."/>
            <person name="Bess C."/>
            <person name="Bickham C."/>
            <person name="Chaboub L."/>
            <person name="Chen D."/>
            <person name="Coyle M."/>
            <person name="Deiros D.R."/>
            <person name="Dinh H."/>
            <person name="Forbes L."/>
            <person name="Fowler G."/>
            <person name="Francisco L."/>
            <person name="Fu Q."/>
            <person name="Gubbala S."/>
            <person name="Hale W."/>
            <person name="Han Y."/>
            <person name="Hemphill L."/>
            <person name="Highlander S.K."/>
            <person name="Hirani K."/>
            <person name="Hogues M."/>
            <person name="Jackson L."/>
            <person name="Jakkamsetti A."/>
            <person name="Javaid M."/>
            <person name="Jiang H."/>
            <person name="Korchina V."/>
            <person name="Kovar C."/>
            <person name="Lara F."/>
            <person name="Lee S."/>
            <person name="Mata R."/>
            <person name="Mathew T."/>
            <person name="Moen C."/>
            <person name="Morales K."/>
            <person name="Munidasa M."/>
            <person name="Nazareth L."/>
            <person name="Ngo R."/>
            <person name="Nguyen L."/>
            <person name="Okwuonu G."/>
            <person name="Ongeri F."/>
            <person name="Patil S."/>
            <person name="Petrosino J."/>
            <person name="Pham C."/>
            <person name="Pham P."/>
            <person name="Pu L.-L."/>
            <person name="Puazo M."/>
            <person name="Raj R."/>
            <person name="Reid J."/>
            <person name="Rouhana J."/>
            <person name="Saada N."/>
            <person name="Shang Y."/>
            <person name="Simmons D."/>
            <person name="Thornton R."/>
            <person name="Warren J."/>
            <person name="Weissenberger G."/>
            <person name="Zhang J."/>
            <person name="Zhang L."/>
            <person name="Zhou C."/>
            <person name="Zhu D."/>
            <person name="Muzny D."/>
            <person name="Worley K."/>
            <person name="Gibbs R."/>
        </authorList>
    </citation>
    <scope>NUCLEOTIDE SEQUENCE [LARGE SCALE GENOMIC DNA]</scope>
    <source>
        <strain evidence="6 7">DSM 17361</strain>
    </source>
</reference>
<dbReference type="Proteomes" id="UP000003160">
    <property type="component" value="Unassembled WGS sequence"/>
</dbReference>
<dbReference type="InterPro" id="IPR013249">
    <property type="entry name" value="RNA_pol_sigma70_r4_t2"/>
</dbReference>
<keyword evidence="6" id="KW-0808">Transferase</keyword>
<dbReference type="EMBL" id="ACKS01000082">
    <property type="protein sequence ID" value="EFA43356.1"/>
    <property type="molecule type" value="Genomic_DNA"/>
</dbReference>
<feature type="domain" description="HTH luxR-type" evidence="5">
    <location>
        <begin position="102"/>
        <end position="159"/>
    </location>
</feature>
<dbReference type="EC" id="2.7.7.6" evidence="6"/>
<organism evidence="6 7">
    <name type="scientific">Hallella bergensis DSM 17361</name>
    <dbReference type="NCBI Taxonomy" id="585502"/>
    <lineage>
        <taxon>Bacteria</taxon>
        <taxon>Pseudomonadati</taxon>
        <taxon>Bacteroidota</taxon>
        <taxon>Bacteroidia</taxon>
        <taxon>Bacteroidales</taxon>
        <taxon>Prevotellaceae</taxon>
        <taxon>Hallella</taxon>
    </lineage>
</organism>
<dbReference type="InterPro" id="IPR039425">
    <property type="entry name" value="RNA_pol_sigma-70-like"/>
</dbReference>
<keyword evidence="7" id="KW-1185">Reference proteome</keyword>
<dbReference type="NCBIfam" id="TIGR02985">
    <property type="entry name" value="Sig70_bacteroi1"/>
    <property type="match status" value="1"/>
</dbReference>
<evidence type="ECO:0000256" key="1">
    <source>
        <dbReference type="ARBA" id="ARBA00010641"/>
    </source>
</evidence>
<evidence type="ECO:0000256" key="3">
    <source>
        <dbReference type="ARBA" id="ARBA00023082"/>
    </source>
</evidence>
<evidence type="ECO:0000259" key="5">
    <source>
        <dbReference type="SMART" id="SM00421"/>
    </source>
</evidence>
<protein>
    <submittedName>
        <fullName evidence="6">RNA polymerase sigma-70 factor</fullName>
        <ecNumber evidence="6">2.7.7.6</ecNumber>
    </submittedName>
</protein>
<sequence>MNIDIIFKTYYRPLCIYAMHYLSGNMEEAEDVVQECFVKIWQQKADSSKAYLYATVRNMCIDCLRRKQIDTVEIRPQDLEGYITDSDAQERSFREAELWTAIDSLPERCRQIFLMSKRDGMKYHEIAEELNLSEKTVEHQISKALKQLKRHRTDLGYIILCLG</sequence>
<dbReference type="CDD" id="cd06171">
    <property type="entry name" value="Sigma70_r4"/>
    <property type="match status" value="1"/>
</dbReference>
<keyword evidence="3" id="KW-0731">Sigma factor</keyword>
<keyword evidence="4" id="KW-0804">Transcription</keyword>
<dbReference type="Pfam" id="PF04542">
    <property type="entry name" value="Sigma70_r2"/>
    <property type="match status" value="1"/>
</dbReference>
<dbReference type="InterPro" id="IPR000792">
    <property type="entry name" value="Tscrpt_reg_LuxR_C"/>
</dbReference>
<dbReference type="SUPFAM" id="SSF88946">
    <property type="entry name" value="Sigma2 domain of RNA polymerase sigma factors"/>
    <property type="match status" value="1"/>
</dbReference>
<dbReference type="InterPro" id="IPR014327">
    <property type="entry name" value="RNA_pol_sigma70_bacteroid"/>
</dbReference>
<keyword evidence="6" id="KW-0548">Nucleotidyltransferase</keyword>
<dbReference type="InterPro" id="IPR013324">
    <property type="entry name" value="RNA_pol_sigma_r3/r4-like"/>
</dbReference>
<dbReference type="GO" id="GO:0016987">
    <property type="term" value="F:sigma factor activity"/>
    <property type="evidence" value="ECO:0007669"/>
    <property type="project" value="UniProtKB-KW"/>
</dbReference>
<dbReference type="PANTHER" id="PTHR43133">
    <property type="entry name" value="RNA POLYMERASE ECF-TYPE SIGMA FACTO"/>
    <property type="match status" value="1"/>
</dbReference>
<comment type="caution">
    <text evidence="6">The sequence shown here is derived from an EMBL/GenBank/DDBJ whole genome shotgun (WGS) entry which is preliminary data.</text>
</comment>
<dbReference type="SUPFAM" id="SSF88659">
    <property type="entry name" value="Sigma3 and sigma4 domains of RNA polymerase sigma factors"/>
    <property type="match status" value="1"/>
</dbReference>
<evidence type="ECO:0000313" key="7">
    <source>
        <dbReference type="Proteomes" id="UP000003160"/>
    </source>
</evidence>
<dbReference type="SMART" id="SM00421">
    <property type="entry name" value="HTH_LUXR"/>
    <property type="match status" value="1"/>
</dbReference>
<dbReference type="NCBIfam" id="TIGR02937">
    <property type="entry name" value="sigma70-ECF"/>
    <property type="match status" value="1"/>
</dbReference>
<dbReference type="InterPro" id="IPR007627">
    <property type="entry name" value="RNA_pol_sigma70_r2"/>
</dbReference>
<dbReference type="InterPro" id="IPR014284">
    <property type="entry name" value="RNA_pol_sigma-70_dom"/>
</dbReference>
<keyword evidence="2" id="KW-0805">Transcription regulation</keyword>
<accession>D1PZC2</accession>
<dbReference type="GO" id="GO:0006352">
    <property type="term" value="P:DNA-templated transcription initiation"/>
    <property type="evidence" value="ECO:0007669"/>
    <property type="project" value="InterPro"/>
</dbReference>
<gene>
    <name evidence="6" type="primary">rpoE3</name>
    <name evidence="6" type="ORF">HMPREF0645_2307</name>
</gene>
<dbReference type="Pfam" id="PF08281">
    <property type="entry name" value="Sigma70_r4_2"/>
    <property type="match status" value="1"/>
</dbReference>
<dbReference type="RefSeq" id="WP_007174410.1">
    <property type="nucleotide sequence ID" value="NZ_GG704781.1"/>
</dbReference>
<dbReference type="InterPro" id="IPR036388">
    <property type="entry name" value="WH-like_DNA-bd_sf"/>
</dbReference>
<name>D1PZC2_9BACT</name>
<comment type="similarity">
    <text evidence="1">Belongs to the sigma-70 factor family. ECF subfamily.</text>
</comment>
<proteinExistence type="inferred from homology"/>
<evidence type="ECO:0000256" key="2">
    <source>
        <dbReference type="ARBA" id="ARBA00023015"/>
    </source>
</evidence>
<evidence type="ECO:0000313" key="6">
    <source>
        <dbReference type="EMBL" id="EFA43356.1"/>
    </source>
</evidence>
<dbReference type="Gene3D" id="1.10.1740.10">
    <property type="match status" value="1"/>
</dbReference>